<evidence type="ECO:0008006" key="3">
    <source>
        <dbReference type="Google" id="ProtNLM"/>
    </source>
</evidence>
<dbReference type="EMBL" id="NSJE01000040">
    <property type="protein sequence ID" value="PAT39901.1"/>
    <property type="molecule type" value="Genomic_DNA"/>
</dbReference>
<dbReference type="Proteomes" id="UP000218439">
    <property type="component" value="Unassembled WGS sequence"/>
</dbReference>
<accession>A0A2A2AQ96</accession>
<comment type="caution">
    <text evidence="1">The sequence shown here is derived from an EMBL/GenBank/DDBJ whole genome shotgun (WGS) entry which is preliminary data.</text>
</comment>
<evidence type="ECO:0000313" key="1">
    <source>
        <dbReference type="EMBL" id="PAT39901.1"/>
    </source>
</evidence>
<proteinExistence type="predicted"/>
<evidence type="ECO:0000313" key="2">
    <source>
        <dbReference type="Proteomes" id="UP000218439"/>
    </source>
</evidence>
<dbReference type="AlphaFoldDB" id="A0A2A2AQ96"/>
<gene>
    <name evidence="1" type="ORF">CK621_14405</name>
</gene>
<protein>
    <recommendedName>
        <fullName evidence="3">DUF1320 domain-containing protein</fullName>
    </recommendedName>
</protein>
<name>A0A2A2AQ96_9BURK</name>
<dbReference type="RefSeq" id="WP_095552942.1">
    <property type="nucleotide sequence ID" value="NZ_NSJE01000040.1"/>
</dbReference>
<dbReference type="Pfam" id="PF07030">
    <property type="entry name" value="Phage_Mu_Gp36"/>
    <property type="match status" value="1"/>
</dbReference>
<sequence>MSYITHADLAERPGALELAQVASDEHADEVSAELLDAALRGADTSAWPDEQVQAARRALARIDDAVQDAAALIDGYLAKRGYALPLSPVPSLVQAWCRAIARYLLHKNRRSMDDKDPIVRDWRDAQRLLQQTADGKFSLGADDAVAVHQTDARFANQNGPDQRWGQPDGGRIFSRDELRAWR</sequence>
<organism evidence="1 2">
    <name type="scientific">Vandammella animalimorsus</name>
    <dbReference type="NCBI Taxonomy" id="2029117"/>
    <lineage>
        <taxon>Bacteria</taxon>
        <taxon>Pseudomonadati</taxon>
        <taxon>Pseudomonadota</taxon>
        <taxon>Betaproteobacteria</taxon>
        <taxon>Burkholderiales</taxon>
        <taxon>Comamonadaceae</taxon>
        <taxon>Vandammella</taxon>
    </lineage>
</organism>
<reference evidence="1 2" key="1">
    <citation type="submission" date="2017-08" db="EMBL/GenBank/DDBJ databases">
        <title>WGS of Clinical strains of the CDC Group NO-1 linked to zoonotic infections in humans.</title>
        <authorList>
            <person name="Bernier A.-M."/>
            <person name="Bernard K."/>
        </authorList>
    </citation>
    <scope>NUCLEOTIDE SEQUENCE [LARGE SCALE GENOMIC DNA]</scope>
    <source>
        <strain evidence="1 2">NML120219</strain>
    </source>
</reference>
<dbReference type="InterPro" id="IPR009752">
    <property type="entry name" value="Phage_Mu_GpJ"/>
</dbReference>